<sequence length="291" mass="31001">MATNSHKRETARRRPRAALVAGPLAVLATGAAVAVGVAGSSATTDDLPPASNFAAGVAGGTGDRDAVVSRELGGERGGAEAKDLSQLEELLSDKATAQAIKKADKRLWTTSELNLWTRPDDKAKKVGEIKAGKKVLVTGRKLKDRVEIVVEGDARWVTQGYLSADKPVGVGAGLSMDPCPDPSVENGLTDKAVYVYRSVCNAFPQVTSYGGWDAHGEHSSGRAIDIMTSDVTLGTAIAEFLRAHASELGLYDVIWRQHIWTPERAGEGWRAMENRGSATANHYDHVHVSVY</sequence>
<reference evidence="3 4" key="2">
    <citation type="submission" date="2019-09" db="EMBL/GenBank/DDBJ databases">
        <authorList>
            <person name="Jin C."/>
        </authorList>
    </citation>
    <scope>NUCLEOTIDE SEQUENCE [LARGE SCALE GENOMIC DNA]</scope>
    <source>
        <strain evidence="3 4">BN130099</strain>
    </source>
</reference>
<comment type="caution">
    <text evidence="3">The sequence shown here is derived from an EMBL/GenBank/DDBJ whole genome shotgun (WGS) entry which is preliminary data.</text>
</comment>
<reference evidence="3 4" key="1">
    <citation type="submission" date="2019-09" db="EMBL/GenBank/DDBJ databases">
        <title>Nocardioides panacisoli sp. nov., isolated from the soil of a ginseng field.</title>
        <authorList>
            <person name="Cho C."/>
        </authorList>
    </citation>
    <scope>NUCLEOTIDE SEQUENCE [LARGE SCALE GENOMIC DNA]</scope>
    <source>
        <strain evidence="3 4">BN130099</strain>
    </source>
</reference>
<keyword evidence="4" id="KW-1185">Reference proteome</keyword>
<evidence type="ECO:0000259" key="2">
    <source>
        <dbReference type="Pfam" id="PF26571"/>
    </source>
</evidence>
<proteinExistence type="predicted"/>
<protein>
    <submittedName>
        <fullName evidence="3">Mucin-2 protein</fullName>
    </submittedName>
</protein>
<feature type="chain" id="PRO_5039673528" evidence="1">
    <location>
        <begin position="35"/>
        <end position="291"/>
    </location>
</feature>
<name>A0A5B1LAN5_9ACTN</name>
<keyword evidence="1" id="KW-0732">Signal</keyword>
<gene>
    <name evidence="3" type="ORF">F0U44_16025</name>
</gene>
<evidence type="ECO:0000313" key="3">
    <source>
        <dbReference type="EMBL" id="KAA1417793.1"/>
    </source>
</evidence>
<dbReference type="EMBL" id="VUJV01000005">
    <property type="protein sequence ID" value="KAA1417793.1"/>
    <property type="molecule type" value="Genomic_DNA"/>
</dbReference>
<feature type="signal peptide" evidence="1">
    <location>
        <begin position="1"/>
        <end position="34"/>
    </location>
</feature>
<evidence type="ECO:0000313" key="4">
    <source>
        <dbReference type="Proteomes" id="UP000325003"/>
    </source>
</evidence>
<dbReference type="InterPro" id="IPR058593">
    <property type="entry name" value="ARB_07466-like_C"/>
</dbReference>
<dbReference type="Proteomes" id="UP000325003">
    <property type="component" value="Unassembled WGS sequence"/>
</dbReference>
<dbReference type="AlphaFoldDB" id="A0A5B1LAN5"/>
<organism evidence="3 4">
    <name type="scientific">Nocardioides humilatus</name>
    <dbReference type="NCBI Taxonomy" id="2607660"/>
    <lineage>
        <taxon>Bacteria</taxon>
        <taxon>Bacillati</taxon>
        <taxon>Actinomycetota</taxon>
        <taxon>Actinomycetes</taxon>
        <taxon>Propionibacteriales</taxon>
        <taxon>Nocardioidaceae</taxon>
        <taxon>Nocardioides</taxon>
    </lineage>
</organism>
<evidence type="ECO:0000256" key="1">
    <source>
        <dbReference type="SAM" id="SignalP"/>
    </source>
</evidence>
<feature type="domain" description="ARB-07466-like C-terminal" evidence="2">
    <location>
        <begin position="186"/>
        <end position="283"/>
    </location>
</feature>
<accession>A0A5B1LAN5</accession>
<dbReference type="Pfam" id="PF26571">
    <property type="entry name" value="VldE"/>
    <property type="match status" value="1"/>
</dbReference>